<dbReference type="GO" id="GO:0000049">
    <property type="term" value="F:tRNA binding"/>
    <property type="evidence" value="ECO:0007669"/>
    <property type="project" value="InterPro"/>
</dbReference>
<dbReference type="HAMAP" id="MF_00022">
    <property type="entry name" value="Glu_tRNA_synth_type1"/>
    <property type="match status" value="1"/>
</dbReference>
<feature type="coiled-coil region" evidence="15">
    <location>
        <begin position="407"/>
        <end position="434"/>
    </location>
</feature>
<dbReference type="PANTHER" id="PTHR45916">
    <property type="entry name" value="STRUCTURAL MAINTENANCE OF CHROMOSOMES PROTEIN 5"/>
    <property type="match status" value="1"/>
</dbReference>
<evidence type="ECO:0000259" key="16">
    <source>
        <dbReference type="Pfam" id="PF00749"/>
    </source>
</evidence>
<dbReference type="GO" id="GO:0016887">
    <property type="term" value="F:ATP hydrolysis activity"/>
    <property type="evidence" value="ECO:0007669"/>
    <property type="project" value="InterPro"/>
</dbReference>
<keyword evidence="6" id="KW-0158">Chromosome</keyword>
<keyword evidence="12" id="KW-0030">Aminoacyl-tRNA synthetase</keyword>
<dbReference type="InterPro" id="IPR014729">
    <property type="entry name" value="Rossmann-like_a/b/a_fold"/>
</dbReference>
<dbReference type="InterPro" id="IPR004527">
    <property type="entry name" value="Glu-tRNA-ligase_bac/mito"/>
</dbReference>
<evidence type="ECO:0000259" key="18">
    <source>
        <dbReference type="Pfam" id="PF19269"/>
    </source>
</evidence>
<evidence type="ECO:0000313" key="20">
    <source>
        <dbReference type="Proteomes" id="UP001306508"/>
    </source>
</evidence>
<dbReference type="FunFam" id="3.40.50.300:FF:001301">
    <property type="entry name" value="Structural maintenance of chromosomes 5"/>
    <property type="match status" value="1"/>
</dbReference>
<evidence type="ECO:0000256" key="8">
    <source>
        <dbReference type="ARBA" id="ARBA00022741"/>
    </source>
</evidence>
<evidence type="ECO:0000256" key="9">
    <source>
        <dbReference type="ARBA" id="ARBA00022840"/>
    </source>
</evidence>
<dbReference type="Gene3D" id="1.20.5.110">
    <property type="match status" value="1"/>
</dbReference>
<keyword evidence="13" id="KW-0539">Nucleus</keyword>
<dbReference type="InterPro" id="IPR000924">
    <property type="entry name" value="Glu/Gln-tRNA-synth"/>
</dbReference>
<dbReference type="InterPro" id="IPR038729">
    <property type="entry name" value="Rad50/SbcC_AAA"/>
</dbReference>
<keyword evidence="9" id="KW-0067">ATP-binding</keyword>
<dbReference type="GO" id="GO:0005634">
    <property type="term" value="C:nucleus"/>
    <property type="evidence" value="ECO:0007669"/>
    <property type="project" value="UniProtKB-SubCell"/>
</dbReference>
<dbReference type="GO" id="GO:0008270">
    <property type="term" value="F:zinc ion binding"/>
    <property type="evidence" value="ECO:0007669"/>
    <property type="project" value="InterPro"/>
</dbReference>
<evidence type="ECO:0000256" key="5">
    <source>
        <dbReference type="ARBA" id="ARBA00018687"/>
    </source>
</evidence>
<evidence type="ECO:0000259" key="17">
    <source>
        <dbReference type="Pfam" id="PF13476"/>
    </source>
</evidence>
<dbReference type="Gene3D" id="1.10.10.350">
    <property type="match status" value="1"/>
</dbReference>
<sequence length="1582" mass="185060">MRIDLANYTTSNNNNNKRLKINEHIDLNEYKDGSLIKLILHNFVTYKLTEFTLSPSLNMIIGPNGSGKSTFVCAICLGLSGKTEYIGRMKKVEDFIKNGEDLARIDTYLRDSSNLQTGTVKVTRFIYRNRKKSSYQINDQDSTEQQVRNLIINKFNIQLDNLCQFLSQERVEEFARLKSDKLLIETIRSIDSKLLIIFEELKSLQDNEITTQREIDLKKTNLENLLQKRQVLNEKVSLLKEYEEKMKEIEYHKDLLPYVYIKDHKLKLKTYKNDYKIAKNQLKDLMNEKRPFIQIQEKITTNLEKSKRKRIEITNSIRGFELKIKDIQSTMSQLKDDINKKKNQIEYYENRTERVRTNIREKQTELTSKERELTKLTEVLPNNDDLTNIDKEKSQLLDKQQLIEFKISELNNKARQHNNDINQLNQQISSIKRQLTSDDKISILNKIPNTSDLQRAIHYIRQKHDEMKDCIWEPPTMTVSMESPKLAAYLNVCVDSNTSKAITLKDSSTYEKFNKELLQYKVNLRELDPAFNFNQHRLSPDEVKSFGFDGYLSDFVKGNSKVIDMLCQTSNIHLIPISTKELSITQVERLCNPKDGQIIFKKFIHGTSLITVQKSRSKHIFTRESEIKNTNLYQTNVMTDDDKARINREIEERQLKIDERKQEIENLSSEKGHLSAENSEINKNLDELSIKLHKWNNLHNKHSSLIQDIETLKEVIKSLKHEANKDVSNNIQNVKQAIFQNLKKQTNLVKQMIDCTNKMKSFQDKLIENDIKLFENQNFQITLTDVLSNLLEREEDLRKEYQSKKEIVKDMRDTDDYKSWMEQIKQYDNTLKITLNKYAEEYEKNDNFNVSFIKDMIDKLESEVSMINHDASSITILQNVEKEIEELESELPKLVSGLKETKTEIEKKHEILVPQLESIISQISAKFGRLFVNVGSAGEVRLEKLTLYNEWNVEILVKFRDTAPLKRLDSHTQSGGERAVSTILYMIALQEFTMAPFRVVDEINQGMDQRNERIVHKAMVENACAENTSQYFLITPKLLTNLHYHPKMRIHCVMAGPWIPNPNENPDMLHFGETRRKYFHSRNPIYKQKKKDVHPKEPAITRFAPSPTGLLHLGSLRTALYNYLLARNTGGKFILRLEDTDRKRYHEQAESNIVDTLEWCGIHWDRPMFKQSLRTTEGLYAKYVDTLLKKRVAYKCFCSKERLVSLRHEGYDRHCERLTEEECNKLEHEQKRPYTVRLKMDKGAIYVNDLLHGKVLIVERKERRGFDDPVLLKSDGYPTYHLANVIDDHLMGITHVVRGEEWLSSTPKHLALYEAFGWTPPKYIHIPLLTNLSNDKKLSKRHGDSSVLGLKNAGILPEALVNFVALLGWSPPRDFSQKTHECFTLDQLVEIFNLNHLTKGNVKVDNKKLKFFNKHFLQKKIHSKEINSLIKTLIPECKTKFDPKIISEKLIREILIKCGSSLNSITEFTSTFEYFFQRPIYLEEYGSFINANNRENIIKLVAYVREQLNSKKDIHQILENVITDRHERQDLNKQTVYKSIRYALTGLGSGVKLPVIVDILGLKSTQQRLQDFEYYLQNKLKL</sequence>
<evidence type="ECO:0000256" key="11">
    <source>
        <dbReference type="ARBA" id="ARBA00023054"/>
    </source>
</evidence>
<dbReference type="GO" id="GO:0030915">
    <property type="term" value="C:Smc5-Smc6 complex"/>
    <property type="evidence" value="ECO:0007669"/>
    <property type="project" value="TreeGrafter"/>
</dbReference>
<comment type="subcellular location">
    <subcellularLocation>
        <location evidence="2">Chromosome</location>
    </subcellularLocation>
    <subcellularLocation>
        <location evidence="1">Nucleus</location>
    </subcellularLocation>
</comment>
<evidence type="ECO:0000256" key="15">
    <source>
        <dbReference type="SAM" id="Coils"/>
    </source>
</evidence>
<dbReference type="InterPro" id="IPR045462">
    <property type="entry name" value="aa-tRNA-synth_I_cd-bd"/>
</dbReference>
<feature type="coiled-coil region" evidence="15">
    <location>
        <begin position="643"/>
        <end position="722"/>
    </location>
</feature>
<evidence type="ECO:0000256" key="13">
    <source>
        <dbReference type="ARBA" id="ARBA00023242"/>
    </source>
</evidence>
<dbReference type="InterPro" id="IPR020751">
    <property type="entry name" value="aa-tRNA-synth_I_codon-bd_sub2"/>
</dbReference>
<feature type="coiled-coil region" evidence="15">
    <location>
        <begin position="317"/>
        <end position="379"/>
    </location>
</feature>
<dbReference type="InterPro" id="IPR020058">
    <property type="entry name" value="Glu/Gln-tRNA-synth_Ib_cat-dom"/>
</dbReference>
<dbReference type="SUPFAM" id="SSF48163">
    <property type="entry name" value="An anticodon-binding domain of class I aminoacyl-tRNA synthetases"/>
    <property type="match status" value="1"/>
</dbReference>
<dbReference type="SUPFAM" id="SSF52540">
    <property type="entry name" value="P-loop containing nucleoside triphosphate hydrolases"/>
    <property type="match status" value="2"/>
</dbReference>
<reference evidence="20" key="1">
    <citation type="submission" date="2023-07" db="EMBL/GenBank/DDBJ databases">
        <title>A draft genome of Kazachstania heterogenica Y-27499.</title>
        <authorList>
            <person name="Donic C."/>
            <person name="Kralova J.S."/>
            <person name="Fidel L."/>
            <person name="Ben-Dor S."/>
            <person name="Jung S."/>
        </authorList>
    </citation>
    <scope>NUCLEOTIDE SEQUENCE [LARGE SCALE GENOMIC DNA]</scope>
    <source>
        <strain evidence="20">Y27499</strain>
    </source>
</reference>
<dbReference type="Pfam" id="PF13476">
    <property type="entry name" value="AAA_23"/>
    <property type="match status" value="1"/>
</dbReference>
<dbReference type="PANTHER" id="PTHR45916:SF1">
    <property type="entry name" value="STRUCTURAL MAINTENANCE OF CHROMOSOMES PROTEIN 5"/>
    <property type="match status" value="1"/>
</dbReference>
<evidence type="ECO:0000256" key="1">
    <source>
        <dbReference type="ARBA" id="ARBA00004123"/>
    </source>
</evidence>
<gene>
    <name evidence="19" type="ORF">RI543_004312</name>
</gene>
<feature type="coiled-coil region" evidence="15">
    <location>
        <begin position="215"/>
        <end position="288"/>
    </location>
</feature>
<dbReference type="EMBL" id="JAWIZZ010000053">
    <property type="protein sequence ID" value="KAK5778641.1"/>
    <property type="molecule type" value="Genomic_DNA"/>
</dbReference>
<feature type="coiled-coil region" evidence="15">
    <location>
        <begin position="787"/>
        <end position="814"/>
    </location>
</feature>
<dbReference type="Gene3D" id="3.40.50.300">
    <property type="entry name" value="P-loop containing nucleotide triphosphate hydrolases"/>
    <property type="match status" value="2"/>
</dbReference>
<keyword evidence="20" id="KW-1185">Reference proteome</keyword>
<dbReference type="Pfam" id="PF00749">
    <property type="entry name" value="tRNA-synt_1c"/>
    <property type="match status" value="1"/>
</dbReference>
<keyword evidence="10" id="KW-0648">Protein biosynthesis</keyword>
<dbReference type="Proteomes" id="UP001306508">
    <property type="component" value="Unassembled WGS sequence"/>
</dbReference>
<dbReference type="SUPFAM" id="SSF52374">
    <property type="entry name" value="Nucleotidylyl transferase"/>
    <property type="match status" value="1"/>
</dbReference>
<feature type="coiled-coil region" evidence="15">
    <location>
        <begin position="877"/>
        <end position="904"/>
    </location>
</feature>
<dbReference type="GO" id="GO:0006424">
    <property type="term" value="P:glutamyl-tRNA aminoacylation"/>
    <property type="evidence" value="ECO:0007669"/>
    <property type="project" value="InterPro"/>
</dbReference>
<dbReference type="Gene3D" id="3.40.50.620">
    <property type="entry name" value="HUPs"/>
    <property type="match status" value="1"/>
</dbReference>
<dbReference type="InterPro" id="IPR008925">
    <property type="entry name" value="aa_tRNA-synth_I_cd-bd_sf"/>
</dbReference>
<feature type="domain" description="Rad50/SbcC-type AAA" evidence="17">
    <location>
        <begin position="37"/>
        <end position="285"/>
    </location>
</feature>
<dbReference type="GO" id="GO:0004818">
    <property type="term" value="F:glutamate-tRNA ligase activity"/>
    <property type="evidence" value="ECO:0007669"/>
    <property type="project" value="UniProtKB-EC"/>
</dbReference>
<dbReference type="EC" id="6.1.1.17" evidence="4"/>
<proteinExistence type="inferred from homology"/>
<evidence type="ECO:0000256" key="6">
    <source>
        <dbReference type="ARBA" id="ARBA00022454"/>
    </source>
</evidence>
<evidence type="ECO:0000256" key="4">
    <source>
        <dbReference type="ARBA" id="ARBA00012835"/>
    </source>
</evidence>
<comment type="similarity">
    <text evidence="3">Belongs to the SMC family. SMC5 subfamily.</text>
</comment>
<comment type="caution">
    <text evidence="19">The sequence shown here is derived from an EMBL/GenBank/DDBJ whole genome shotgun (WGS) entry which is preliminary data.</text>
</comment>
<evidence type="ECO:0000313" key="19">
    <source>
        <dbReference type="EMBL" id="KAK5778641.1"/>
    </source>
</evidence>
<evidence type="ECO:0000256" key="12">
    <source>
        <dbReference type="ARBA" id="ARBA00023146"/>
    </source>
</evidence>
<dbReference type="GO" id="GO:0003697">
    <property type="term" value="F:single-stranded DNA binding"/>
    <property type="evidence" value="ECO:0007669"/>
    <property type="project" value="TreeGrafter"/>
</dbReference>
<name>A0AAN7W0P8_9SACH</name>
<keyword evidence="8" id="KW-0547">Nucleotide-binding</keyword>
<evidence type="ECO:0000256" key="14">
    <source>
        <dbReference type="ARBA" id="ARBA00030865"/>
    </source>
</evidence>
<evidence type="ECO:0000256" key="2">
    <source>
        <dbReference type="ARBA" id="ARBA00004286"/>
    </source>
</evidence>
<keyword evidence="7" id="KW-0436">Ligase</keyword>
<dbReference type="GO" id="GO:0005524">
    <property type="term" value="F:ATP binding"/>
    <property type="evidence" value="ECO:0007669"/>
    <property type="project" value="UniProtKB-KW"/>
</dbReference>
<keyword evidence="11 15" id="KW-0175">Coiled coil</keyword>
<feature type="domain" description="Glutamyl/glutaminyl-tRNA synthetase class Ib catalytic" evidence="16">
    <location>
        <begin position="1101"/>
        <end position="1410"/>
    </location>
</feature>
<evidence type="ECO:0000256" key="10">
    <source>
        <dbReference type="ARBA" id="ARBA00022917"/>
    </source>
</evidence>
<dbReference type="InterPro" id="IPR027417">
    <property type="entry name" value="P-loop_NTPase"/>
</dbReference>
<dbReference type="GO" id="GO:0000724">
    <property type="term" value="P:double-strand break repair via homologous recombination"/>
    <property type="evidence" value="ECO:0007669"/>
    <property type="project" value="TreeGrafter"/>
</dbReference>
<protein>
    <recommendedName>
        <fullName evidence="5">Structural maintenance of chromosomes protein 5</fullName>
        <ecNumber evidence="4">6.1.1.17</ecNumber>
    </recommendedName>
    <alternativeName>
        <fullName evidence="14">Glutamyl-tRNA synthetase</fullName>
    </alternativeName>
</protein>
<evidence type="ECO:0000256" key="7">
    <source>
        <dbReference type="ARBA" id="ARBA00022598"/>
    </source>
</evidence>
<dbReference type="CDD" id="cd00808">
    <property type="entry name" value="GluRS_core"/>
    <property type="match status" value="1"/>
</dbReference>
<dbReference type="PRINTS" id="PR00987">
    <property type="entry name" value="TRNASYNTHGLU"/>
</dbReference>
<feature type="domain" description="Aminoacyl-tRNA synthetase class I anticodon-binding" evidence="18">
    <location>
        <begin position="1446"/>
        <end position="1571"/>
    </location>
</feature>
<evidence type="ECO:0000256" key="3">
    <source>
        <dbReference type="ARBA" id="ARBA00010171"/>
    </source>
</evidence>
<organism evidence="19 20">
    <name type="scientific">Arxiozyma heterogenica</name>
    <dbReference type="NCBI Taxonomy" id="278026"/>
    <lineage>
        <taxon>Eukaryota</taxon>
        <taxon>Fungi</taxon>
        <taxon>Dikarya</taxon>
        <taxon>Ascomycota</taxon>
        <taxon>Saccharomycotina</taxon>
        <taxon>Saccharomycetes</taxon>
        <taxon>Saccharomycetales</taxon>
        <taxon>Saccharomycetaceae</taxon>
        <taxon>Arxiozyma</taxon>
    </lineage>
</organism>
<dbReference type="InterPro" id="IPR033910">
    <property type="entry name" value="GluRS_core"/>
</dbReference>
<dbReference type="Gene3D" id="1.10.287.1490">
    <property type="match status" value="1"/>
</dbReference>
<dbReference type="NCBIfam" id="TIGR00464">
    <property type="entry name" value="gltX_bact"/>
    <property type="match status" value="1"/>
</dbReference>
<accession>A0AAN7W0P8</accession>
<dbReference type="Pfam" id="PF19269">
    <property type="entry name" value="Anticodon_2"/>
    <property type="match status" value="1"/>
</dbReference>